<reference evidence="9 10" key="1">
    <citation type="submission" date="2023-11" db="EMBL/GenBank/DDBJ databases">
        <title>Analysis of the Genomes of Mucilaginibacter gossypii cycad 4 and M. sabulilitoris SNA2: microbes with the potential for plant growth promotion.</title>
        <authorList>
            <person name="Hirsch A.M."/>
            <person name="Humm E."/>
            <person name="Rubbi M."/>
            <person name="Del Vecchio G."/>
            <person name="Ha S.M."/>
            <person name="Pellegrini M."/>
            <person name="Gunsalus R.P."/>
        </authorList>
    </citation>
    <scope>NUCLEOTIDE SEQUENCE [LARGE SCALE GENOMIC DNA]</scope>
    <source>
        <strain evidence="9 10">SNA2</strain>
    </source>
</reference>
<comment type="subcellular location">
    <subcellularLocation>
        <location evidence="1">Cell membrane</location>
        <topology evidence="1">Multi-pass membrane protein</topology>
    </subcellularLocation>
</comment>
<feature type="transmembrane region" description="Helical" evidence="6">
    <location>
        <begin position="372"/>
        <end position="390"/>
    </location>
</feature>
<feature type="transmembrane region" description="Helical" evidence="6">
    <location>
        <begin position="747"/>
        <end position="770"/>
    </location>
</feature>
<feature type="transmembrane region" description="Helical" evidence="6">
    <location>
        <begin position="716"/>
        <end position="735"/>
    </location>
</feature>
<dbReference type="PROSITE" id="PS51257">
    <property type="entry name" value="PROKAR_LIPOPROTEIN"/>
    <property type="match status" value="1"/>
</dbReference>
<evidence type="ECO:0000313" key="10">
    <source>
        <dbReference type="Proteomes" id="UP001324380"/>
    </source>
</evidence>
<keyword evidence="4 6" id="KW-1133">Transmembrane helix</keyword>
<proteinExistence type="predicted"/>
<name>A0ABZ0TFT8_9SPHI</name>
<dbReference type="RefSeq" id="WP_321560241.1">
    <property type="nucleotide sequence ID" value="NZ_CP139558.1"/>
</dbReference>
<feature type="domain" description="MacB-like periplasmic core" evidence="8">
    <location>
        <begin position="475"/>
        <end position="593"/>
    </location>
</feature>
<evidence type="ECO:0000256" key="6">
    <source>
        <dbReference type="SAM" id="Phobius"/>
    </source>
</evidence>
<dbReference type="Pfam" id="PF02687">
    <property type="entry name" value="FtsX"/>
    <property type="match status" value="2"/>
</dbReference>
<keyword evidence="3 6" id="KW-0812">Transmembrane</keyword>
<gene>
    <name evidence="9" type="ORF">SNE25_17270</name>
</gene>
<evidence type="ECO:0000256" key="5">
    <source>
        <dbReference type="ARBA" id="ARBA00023136"/>
    </source>
</evidence>
<sequence>MLKSYIVIAFRNIRRNLSYAFLNVFGLTLGIAACLIIFLIVRNELGYDAYNSKANRTYRVTLHALDFNSNVSLAIIPAMRIDFPELEATTQVFFMRDGVVKVGDNRYSEKNYAFGDEQINKVFDYQWLAGDPNTALRQPNSVVLTETIAQKYFDKSNAMGQLINLDNDLNLKVTGVIKDLPGNTSMPLNFLVSLQTISKRLEGAMHFWAIPGGSYAYIVVPPNYSIRQLQKKMPGFVKKNFGNDIAKAAVMPLQPLKDIHFDQRYINNITTPTSRDTYWALIGVALLIIITACINFINLATAQAIRRSKEVGVRKVLGATRQQLIRQFMGETTVLVLISVILGVLLSAAFLAEAGKWMSITIDAGQLLQPVVIGWIASITLLVILLAGLYPSFIQSAFQPVDSLKNKVSVSAKGLTLRKGLVIAQFSISQILIVGTLIVAHQMDFFQNQDLGFSKEAVVSIGLPDVAKREVFEQQLESYPGVKEVSFSSGAPSYNSSFTSFSSPELGLTKDDVTEVKYIDEKYTDMFQLKMLAGQKIWKKNPKDTLHSIVINETMMQKLGFQDPQKAINKHVTLNGDQQSIIVGVMKDFQSESKHKKRRACVLEYNADRLFMAGIRMQPAGMNKTIGYIGKQWSKLFPDNLFRYEFIDEHIAAMYKQEQKVYTAFQLFSYIAILIGCLGLYGLIAFAASQRTKEVGIRKVLGASVYSIVNLFTREFIFLIGIAFLVAAPLGYYIMHTWLQNFAYHISIGPGIFIVAIAASAIIAAITIAYQAIKAALINPVKSLRNE</sequence>
<feature type="transmembrane region" description="Helical" evidence="6">
    <location>
        <begin position="421"/>
        <end position="440"/>
    </location>
</feature>
<dbReference type="Proteomes" id="UP001324380">
    <property type="component" value="Chromosome"/>
</dbReference>
<feature type="domain" description="MacB-like periplasmic core" evidence="8">
    <location>
        <begin position="21"/>
        <end position="233"/>
    </location>
</feature>
<dbReference type="InterPro" id="IPR025857">
    <property type="entry name" value="MacB_PCD"/>
</dbReference>
<evidence type="ECO:0000256" key="3">
    <source>
        <dbReference type="ARBA" id="ARBA00022692"/>
    </source>
</evidence>
<protein>
    <submittedName>
        <fullName evidence="9">ABC transporter permease</fullName>
    </submittedName>
</protein>
<feature type="transmembrane region" description="Helical" evidence="6">
    <location>
        <begin position="334"/>
        <end position="352"/>
    </location>
</feature>
<feature type="domain" description="ABC3 transporter permease C-terminal" evidence="7">
    <location>
        <begin position="667"/>
        <end position="780"/>
    </location>
</feature>
<feature type="transmembrane region" description="Helical" evidence="6">
    <location>
        <begin position="20"/>
        <end position="41"/>
    </location>
</feature>
<evidence type="ECO:0000256" key="4">
    <source>
        <dbReference type="ARBA" id="ARBA00022989"/>
    </source>
</evidence>
<dbReference type="PANTHER" id="PTHR30572:SF18">
    <property type="entry name" value="ABC-TYPE MACROLIDE FAMILY EXPORT SYSTEM PERMEASE COMPONENT 2"/>
    <property type="match status" value="1"/>
</dbReference>
<dbReference type="PANTHER" id="PTHR30572">
    <property type="entry name" value="MEMBRANE COMPONENT OF TRANSPORTER-RELATED"/>
    <property type="match status" value="1"/>
</dbReference>
<organism evidence="9 10">
    <name type="scientific">Mucilaginibacter sabulilitoris</name>
    <dbReference type="NCBI Taxonomy" id="1173583"/>
    <lineage>
        <taxon>Bacteria</taxon>
        <taxon>Pseudomonadati</taxon>
        <taxon>Bacteroidota</taxon>
        <taxon>Sphingobacteriia</taxon>
        <taxon>Sphingobacteriales</taxon>
        <taxon>Sphingobacteriaceae</taxon>
        <taxon>Mucilaginibacter</taxon>
    </lineage>
</organism>
<evidence type="ECO:0000313" key="9">
    <source>
        <dbReference type="EMBL" id="WPU91073.1"/>
    </source>
</evidence>
<accession>A0ABZ0TFT8</accession>
<keyword evidence="5 6" id="KW-0472">Membrane</keyword>
<evidence type="ECO:0000256" key="1">
    <source>
        <dbReference type="ARBA" id="ARBA00004651"/>
    </source>
</evidence>
<evidence type="ECO:0000256" key="2">
    <source>
        <dbReference type="ARBA" id="ARBA00022475"/>
    </source>
</evidence>
<dbReference type="Pfam" id="PF12704">
    <property type="entry name" value="MacB_PCD"/>
    <property type="match status" value="2"/>
</dbReference>
<keyword evidence="10" id="KW-1185">Reference proteome</keyword>
<feature type="transmembrane region" description="Helical" evidence="6">
    <location>
        <begin position="667"/>
        <end position="689"/>
    </location>
</feature>
<feature type="transmembrane region" description="Helical" evidence="6">
    <location>
        <begin position="278"/>
        <end position="300"/>
    </location>
</feature>
<dbReference type="EMBL" id="CP139558">
    <property type="protein sequence ID" value="WPU91073.1"/>
    <property type="molecule type" value="Genomic_DNA"/>
</dbReference>
<feature type="domain" description="ABC3 transporter permease C-terminal" evidence="7">
    <location>
        <begin position="284"/>
        <end position="393"/>
    </location>
</feature>
<evidence type="ECO:0000259" key="8">
    <source>
        <dbReference type="Pfam" id="PF12704"/>
    </source>
</evidence>
<keyword evidence="2" id="KW-1003">Cell membrane</keyword>
<evidence type="ECO:0000259" key="7">
    <source>
        <dbReference type="Pfam" id="PF02687"/>
    </source>
</evidence>
<dbReference type="InterPro" id="IPR050250">
    <property type="entry name" value="Macrolide_Exporter_MacB"/>
</dbReference>
<dbReference type="InterPro" id="IPR003838">
    <property type="entry name" value="ABC3_permease_C"/>
</dbReference>